<dbReference type="EMBL" id="JAAIKT010000010">
    <property type="protein sequence ID" value="NEW71013.1"/>
    <property type="molecule type" value="Genomic_DNA"/>
</dbReference>
<reference evidence="2" key="1">
    <citation type="submission" date="2020-02" db="EMBL/GenBank/DDBJ databases">
        <title>A new Streptomyces sp. for controlling soil-borne diseases.</title>
        <authorList>
            <person name="Li X."/>
            <person name="Tian Y."/>
            <person name="Gao K."/>
        </authorList>
    </citation>
    <scope>NUCLEOTIDE SEQUENCE [LARGE SCALE GENOMIC DNA]</scope>
    <source>
        <strain evidence="2">0250</strain>
    </source>
</reference>
<feature type="domain" description="Anti-bacteriophage protein A/HamA C-terminal" evidence="1">
    <location>
        <begin position="13"/>
        <end position="287"/>
    </location>
</feature>
<dbReference type="InterPro" id="IPR014976">
    <property type="entry name" value="AbpA_HamA_C"/>
</dbReference>
<protein>
    <submittedName>
        <fullName evidence="2">DUF1837 domain-containing protein</fullName>
    </submittedName>
</protein>
<accession>A0A6G4ACC9</accession>
<gene>
    <name evidence="2" type="ORF">G4H13_11490</name>
</gene>
<evidence type="ECO:0000259" key="1">
    <source>
        <dbReference type="Pfam" id="PF08878"/>
    </source>
</evidence>
<proteinExistence type="predicted"/>
<evidence type="ECO:0000313" key="2">
    <source>
        <dbReference type="EMBL" id="NEW71013.1"/>
    </source>
</evidence>
<sequence>MRPQRAFLEVLVDDTTITPALSGICAGFESGEWRARQLAKRLFQDIIDFALSHSERQDFSSDTGVEMITRAVQKIYTSEKYQSRGEFGELLLHVTLREVFRTQVAVSKIFFKDASNDTIKGFDAVHIVENNDKLELWLGEVKFYSDIARAIRDVRKELHEHLATDYLRREFMAIEGKIDEKWKHAPTLRRMLHENVSLDEIFDNITIPVLLTYESKVIKDRVTELKSNPNVSPSSTVEAYRVNFETEVRKGWDKFVASGLPPRVKIRLILVPMHLKSTLIRALHERLMSWQEATA</sequence>
<dbReference type="RefSeq" id="WP_164426351.1">
    <property type="nucleotide sequence ID" value="NZ_JAAIKT010000010.1"/>
</dbReference>
<comment type="caution">
    <text evidence="2">The sequence shown here is derived from an EMBL/GenBank/DDBJ whole genome shotgun (WGS) entry which is preliminary data.</text>
</comment>
<dbReference type="AlphaFoldDB" id="A0A6G4ACC9"/>
<dbReference type="Pfam" id="PF08878">
    <property type="entry name" value="HamA"/>
    <property type="match status" value="1"/>
</dbReference>
<organism evidence="2 3">
    <name type="scientific">Streptomyces rhizosphaericus</name>
    <dbReference type="NCBI Taxonomy" id="114699"/>
    <lineage>
        <taxon>Bacteria</taxon>
        <taxon>Bacillati</taxon>
        <taxon>Actinomycetota</taxon>
        <taxon>Actinomycetes</taxon>
        <taxon>Kitasatosporales</taxon>
        <taxon>Streptomycetaceae</taxon>
        <taxon>Streptomyces</taxon>
        <taxon>Streptomyces violaceusniger group</taxon>
    </lineage>
</organism>
<evidence type="ECO:0000313" key="3">
    <source>
        <dbReference type="Proteomes" id="UP000476310"/>
    </source>
</evidence>
<keyword evidence="3" id="KW-1185">Reference proteome</keyword>
<name>A0A6G4ACC9_9ACTN</name>
<dbReference type="Proteomes" id="UP000476310">
    <property type="component" value="Unassembled WGS sequence"/>
</dbReference>